<dbReference type="PANTHER" id="PTHR32060:SF30">
    <property type="entry name" value="CARBOXY-TERMINAL PROCESSING PROTEASE CTPA"/>
    <property type="match status" value="1"/>
</dbReference>
<dbReference type="Gene3D" id="3.90.226.10">
    <property type="entry name" value="2-enoyl-CoA Hydratase, Chain A, domain 1"/>
    <property type="match status" value="1"/>
</dbReference>
<feature type="region of interest" description="Disordered" evidence="6">
    <location>
        <begin position="29"/>
        <end position="53"/>
    </location>
</feature>
<keyword evidence="2 5" id="KW-0645">Protease</keyword>
<dbReference type="SUPFAM" id="SSF52096">
    <property type="entry name" value="ClpP/crotonase"/>
    <property type="match status" value="1"/>
</dbReference>
<dbReference type="PROSITE" id="PS50106">
    <property type="entry name" value="PDZ"/>
    <property type="match status" value="1"/>
</dbReference>
<evidence type="ECO:0000256" key="5">
    <source>
        <dbReference type="RuleBase" id="RU004404"/>
    </source>
</evidence>
<feature type="chain" id="PRO_5032393357" evidence="7">
    <location>
        <begin position="28"/>
        <end position="492"/>
    </location>
</feature>
<dbReference type="InterPro" id="IPR005151">
    <property type="entry name" value="Tail-specific_protease"/>
</dbReference>
<dbReference type="EC" id="3.4.21.102" evidence="9"/>
<evidence type="ECO:0000256" key="1">
    <source>
        <dbReference type="ARBA" id="ARBA00009179"/>
    </source>
</evidence>
<comment type="similarity">
    <text evidence="1 5">Belongs to the peptidase S41A family.</text>
</comment>
<dbReference type="GO" id="GO:0006508">
    <property type="term" value="P:proteolysis"/>
    <property type="evidence" value="ECO:0007669"/>
    <property type="project" value="UniProtKB-KW"/>
</dbReference>
<dbReference type="GO" id="GO:0007165">
    <property type="term" value="P:signal transduction"/>
    <property type="evidence" value="ECO:0007669"/>
    <property type="project" value="TreeGrafter"/>
</dbReference>
<evidence type="ECO:0000256" key="3">
    <source>
        <dbReference type="ARBA" id="ARBA00022801"/>
    </source>
</evidence>
<dbReference type="InterPro" id="IPR055210">
    <property type="entry name" value="CtpA/B_N"/>
</dbReference>
<dbReference type="InterPro" id="IPR001478">
    <property type="entry name" value="PDZ"/>
</dbReference>
<evidence type="ECO:0000313" key="9">
    <source>
        <dbReference type="EMBL" id="QOL19554.1"/>
    </source>
</evidence>
<evidence type="ECO:0000256" key="7">
    <source>
        <dbReference type="SAM" id="SignalP"/>
    </source>
</evidence>
<dbReference type="PANTHER" id="PTHR32060">
    <property type="entry name" value="TAIL-SPECIFIC PROTEASE"/>
    <property type="match status" value="1"/>
</dbReference>
<dbReference type="KEGG" id="pbal:CPBP_00316"/>
<feature type="compositionally biased region" description="Basic and acidic residues" evidence="6">
    <location>
        <begin position="33"/>
        <end position="44"/>
    </location>
</feature>
<dbReference type="NCBIfam" id="TIGR00225">
    <property type="entry name" value="prc"/>
    <property type="match status" value="1"/>
</dbReference>
<dbReference type="Gene3D" id="2.30.42.10">
    <property type="match status" value="1"/>
</dbReference>
<dbReference type="GO" id="GO:0030288">
    <property type="term" value="C:outer membrane-bounded periplasmic space"/>
    <property type="evidence" value="ECO:0007669"/>
    <property type="project" value="TreeGrafter"/>
</dbReference>
<dbReference type="PROSITE" id="PS51257">
    <property type="entry name" value="PROKAR_LIPOPROTEIN"/>
    <property type="match status" value="1"/>
</dbReference>
<dbReference type="InterPro" id="IPR004447">
    <property type="entry name" value="Peptidase_S41A"/>
</dbReference>
<evidence type="ECO:0000256" key="6">
    <source>
        <dbReference type="SAM" id="MobiDB-lite"/>
    </source>
</evidence>
<dbReference type="Proteomes" id="UP000594001">
    <property type="component" value="Chromosome"/>
</dbReference>
<gene>
    <name evidence="9" type="primary">ctpB</name>
    <name evidence="9" type="ORF">CPBP_00316</name>
</gene>
<feature type="signal peptide" evidence="7">
    <location>
        <begin position="1"/>
        <end position="27"/>
    </location>
</feature>
<evidence type="ECO:0000259" key="8">
    <source>
        <dbReference type="PROSITE" id="PS50106"/>
    </source>
</evidence>
<accession>A0A7L9RSK5</accession>
<organism evidence="9 10">
    <name type="scientific">Candidatus Bodocaedibacter vickermanii</name>
    <dbReference type="NCBI Taxonomy" id="2741701"/>
    <lineage>
        <taxon>Bacteria</taxon>
        <taxon>Pseudomonadati</taxon>
        <taxon>Pseudomonadota</taxon>
        <taxon>Alphaproteobacteria</taxon>
        <taxon>Holosporales</taxon>
        <taxon>Candidatus Paracaedibacteraceae</taxon>
        <taxon>Candidatus Bodocaedibacter</taxon>
    </lineage>
</organism>
<name>A0A7L9RSK5_9PROT</name>
<feature type="compositionally biased region" description="Basic and acidic residues" evidence="6">
    <location>
        <begin position="428"/>
        <end position="448"/>
    </location>
</feature>
<dbReference type="Pfam" id="PF03572">
    <property type="entry name" value="Peptidase_S41"/>
    <property type="match status" value="1"/>
</dbReference>
<dbReference type="EMBL" id="CP054719">
    <property type="protein sequence ID" value="QOL19554.1"/>
    <property type="molecule type" value="Genomic_DNA"/>
</dbReference>
<dbReference type="InterPro" id="IPR029045">
    <property type="entry name" value="ClpP/crotonase-like_dom_sf"/>
</dbReference>
<keyword evidence="4 5" id="KW-0720">Serine protease</keyword>
<feature type="domain" description="PDZ" evidence="8">
    <location>
        <begin position="109"/>
        <end position="191"/>
    </location>
</feature>
<proteinExistence type="inferred from homology"/>
<dbReference type="SUPFAM" id="SSF50156">
    <property type="entry name" value="PDZ domain-like"/>
    <property type="match status" value="1"/>
</dbReference>
<keyword evidence="3 5" id="KW-0378">Hydrolase</keyword>
<dbReference type="InterPro" id="IPR036034">
    <property type="entry name" value="PDZ_sf"/>
</dbReference>
<evidence type="ECO:0000313" key="10">
    <source>
        <dbReference type="Proteomes" id="UP000594001"/>
    </source>
</evidence>
<keyword evidence="7" id="KW-0732">Signal</keyword>
<keyword evidence="10" id="KW-1185">Reference proteome</keyword>
<dbReference type="SMART" id="SM00245">
    <property type="entry name" value="TSPc"/>
    <property type="match status" value="1"/>
</dbReference>
<dbReference type="Pfam" id="PF22694">
    <property type="entry name" value="CtpB_N-like"/>
    <property type="match status" value="1"/>
</dbReference>
<dbReference type="CDD" id="cd06782">
    <property type="entry name" value="cpPDZ_CPP-like"/>
    <property type="match status" value="1"/>
</dbReference>
<sequence>MKSKFIMRLSYSVSLIAILLSSCGAMSSSSENKTVDIPKQDVPKPEQASTPEQQQKLDVLRDVLFPQIYSVIKQYYVEEPDQELMIQGAINGMLSALDPHSSYMGPKEYKEFREHTQGSMLGVGIQIVPDRGAIRVIAPIEDTPAYRADIKAGDYIIKVDGEYVFGLSIDDAIRKLRGTKAGTEVKVSLFRNGEMLEKTMKREEIKINSVKWGMLQDVGYIRVSTFDEVAPKDFITAIKDIKNKLGKSLKGLVIDVRSNPGGLLNECVQMCNQLLDGGVVVSSKGRDESQNMVFNVEPTGLTKGIPLVVLIDEGSASASEILAAAVQDHKRGLVIGTQSYGKGTVQVVVPFGGKKSIPEGDVFAPLREERAIRLTIARYYAPSGRSIQGKGVAPDLVVEPAKIEKLQRHEMLRESDFKNALDVSETERRKNSFFNEEKKKSDKKDAARKPMAVKKQLDQERLTEMYEEDYQFLRAVDTVKTLSLVQSSSKNN</sequence>
<dbReference type="GO" id="GO:0004252">
    <property type="term" value="F:serine-type endopeptidase activity"/>
    <property type="evidence" value="ECO:0007669"/>
    <property type="project" value="UniProtKB-EC"/>
</dbReference>
<reference evidence="9 10" key="1">
    <citation type="submission" date="2020-06" db="EMBL/GenBank/DDBJ databases">
        <title>The endosymbiont of the kinetoplastid Bodo saltans is a Paracaedibacter-like alpha-proteobacterium possessing a putative toxin-antitoxin system.</title>
        <authorList>
            <person name="Midha S."/>
            <person name="Rigden D.J."/>
            <person name="Siozios S."/>
            <person name="Hurst G.D.D."/>
            <person name="Jackson A.P."/>
        </authorList>
    </citation>
    <scope>NUCLEOTIDE SEQUENCE [LARGE SCALE GENOMIC DNA]</scope>
    <source>
        <strain evidence="9">Lake Konstanz</strain>
    </source>
</reference>
<dbReference type="Gene3D" id="3.30.750.44">
    <property type="match status" value="1"/>
</dbReference>
<dbReference type="Pfam" id="PF13180">
    <property type="entry name" value="PDZ_2"/>
    <property type="match status" value="1"/>
</dbReference>
<evidence type="ECO:0000256" key="2">
    <source>
        <dbReference type="ARBA" id="ARBA00022670"/>
    </source>
</evidence>
<dbReference type="RefSeq" id="WP_350332305.1">
    <property type="nucleotide sequence ID" value="NZ_CP054719.1"/>
</dbReference>
<protein>
    <submittedName>
        <fullName evidence="9">Carboxy-terminal processing protease CtpB</fullName>
        <ecNumber evidence="9">3.4.21.102</ecNumber>
    </submittedName>
</protein>
<feature type="region of interest" description="Disordered" evidence="6">
    <location>
        <begin position="428"/>
        <end position="455"/>
    </location>
</feature>
<dbReference type="SMART" id="SM00228">
    <property type="entry name" value="PDZ"/>
    <property type="match status" value="1"/>
</dbReference>
<dbReference type="CDD" id="cd07560">
    <property type="entry name" value="Peptidase_S41_CPP"/>
    <property type="match status" value="1"/>
</dbReference>
<dbReference type="AlphaFoldDB" id="A0A7L9RSK5"/>
<evidence type="ECO:0000256" key="4">
    <source>
        <dbReference type="ARBA" id="ARBA00022825"/>
    </source>
</evidence>